<sequence length="353" mass="40313">MDLYSVIGPTPQITPSSSLRLVELGPEVLQAIENKSELYLKSAGSDDYPVLVTPSKTFKIRQKSHSNCVLLIQNQGETGFAYSQFNNELLLSSIEPSVNIKGVSVLKHLSQKPEQKPISLETIYENSPISKNEFEQLRPELNLVDLEGSCYIMHDELVCDCLSTILRSTIEELVDSGDEMHIMTRLQSIDADWVIQAVQKHQEEQFPREIRDTVLAKYTTRTGSSLSFRNEKIVRLYGVLLLKNSPADTKLDDFTLNLRLNMPSNYHPDIKLEYLNGNYIEENGCIRYFAETDLSPIPAERISELFKLKKEWKLGEIEPFVQRINTKNLKTEKFLIKFAKVRRSGKNIIVTGR</sequence>
<organism evidence="3 4">
    <name type="scientific">Ogataea philodendri</name>
    <dbReference type="NCBI Taxonomy" id="1378263"/>
    <lineage>
        <taxon>Eukaryota</taxon>
        <taxon>Fungi</taxon>
        <taxon>Dikarya</taxon>
        <taxon>Ascomycota</taxon>
        <taxon>Saccharomycotina</taxon>
        <taxon>Pichiomycetes</taxon>
        <taxon>Pichiales</taxon>
        <taxon>Pichiaceae</taxon>
        <taxon>Ogataea</taxon>
    </lineage>
</organism>
<comment type="caution">
    <text evidence="3">The sequence shown here is derived from an EMBL/GenBank/DDBJ whole genome shotgun (WGS) entry which is preliminary data.</text>
</comment>
<protein>
    <recommendedName>
        <fullName evidence="5">Sister chromatid cohesion protein DCC1</fullName>
    </recommendedName>
</protein>
<dbReference type="Proteomes" id="UP000769157">
    <property type="component" value="Unassembled WGS sequence"/>
</dbReference>
<dbReference type="PANTHER" id="PTHR13395">
    <property type="entry name" value="SISTER CHROMATID COHESION PROTEIN DCC1-RELATED"/>
    <property type="match status" value="1"/>
</dbReference>
<gene>
    <name evidence="3" type="ORF">OGAPHI_005513</name>
</gene>
<name>A0A9P8P072_9ASCO</name>
<dbReference type="GeneID" id="70237477"/>
<dbReference type="GO" id="GO:0034088">
    <property type="term" value="P:maintenance of mitotic sister chromatid cohesion"/>
    <property type="evidence" value="ECO:0007669"/>
    <property type="project" value="TreeGrafter"/>
</dbReference>
<evidence type="ECO:0000256" key="2">
    <source>
        <dbReference type="ARBA" id="ARBA00022705"/>
    </source>
</evidence>
<dbReference type="PANTHER" id="PTHR13395:SF6">
    <property type="entry name" value="SISTER CHROMATID COHESION PROTEIN DCC1"/>
    <property type="match status" value="1"/>
</dbReference>
<evidence type="ECO:0000313" key="3">
    <source>
        <dbReference type="EMBL" id="KAH3662264.1"/>
    </source>
</evidence>
<dbReference type="GO" id="GO:0031390">
    <property type="term" value="C:Ctf18 RFC-like complex"/>
    <property type="evidence" value="ECO:0007669"/>
    <property type="project" value="InterPro"/>
</dbReference>
<dbReference type="Pfam" id="PF09724">
    <property type="entry name" value="Dcc1"/>
    <property type="match status" value="1"/>
</dbReference>
<keyword evidence="2" id="KW-0235">DNA replication</keyword>
<dbReference type="EMBL" id="JAEUBE010000378">
    <property type="protein sequence ID" value="KAH3662264.1"/>
    <property type="molecule type" value="Genomic_DNA"/>
</dbReference>
<accession>A0A9P8P072</accession>
<dbReference type="OrthoDB" id="276989at2759"/>
<dbReference type="GO" id="GO:0000785">
    <property type="term" value="C:chromatin"/>
    <property type="evidence" value="ECO:0007669"/>
    <property type="project" value="TreeGrafter"/>
</dbReference>
<reference evidence="3" key="2">
    <citation type="submission" date="2021-01" db="EMBL/GenBank/DDBJ databases">
        <authorList>
            <person name="Schikora-Tamarit M.A."/>
        </authorList>
    </citation>
    <scope>NUCLEOTIDE SEQUENCE</scope>
    <source>
        <strain evidence="3">CBS6075</strain>
    </source>
</reference>
<evidence type="ECO:0000313" key="4">
    <source>
        <dbReference type="Proteomes" id="UP000769157"/>
    </source>
</evidence>
<proteinExistence type="inferred from homology"/>
<dbReference type="GO" id="GO:0000775">
    <property type="term" value="C:chromosome, centromeric region"/>
    <property type="evidence" value="ECO:0007669"/>
    <property type="project" value="TreeGrafter"/>
</dbReference>
<evidence type="ECO:0008006" key="5">
    <source>
        <dbReference type="Google" id="ProtNLM"/>
    </source>
</evidence>
<comment type="similarity">
    <text evidence="1">Belongs to the DCC1 family.</text>
</comment>
<dbReference type="InterPro" id="IPR019128">
    <property type="entry name" value="Dcc1"/>
</dbReference>
<dbReference type="RefSeq" id="XP_046059353.1">
    <property type="nucleotide sequence ID" value="XM_046206705.1"/>
</dbReference>
<dbReference type="GO" id="GO:0006260">
    <property type="term" value="P:DNA replication"/>
    <property type="evidence" value="ECO:0007669"/>
    <property type="project" value="UniProtKB-KW"/>
</dbReference>
<evidence type="ECO:0000256" key="1">
    <source>
        <dbReference type="ARBA" id="ARBA00007017"/>
    </source>
</evidence>
<dbReference type="AlphaFoldDB" id="A0A9P8P072"/>
<keyword evidence="4" id="KW-1185">Reference proteome</keyword>
<reference evidence="3" key="1">
    <citation type="journal article" date="2021" name="Open Biol.">
        <title>Shared evolutionary footprints suggest mitochondrial oxidative damage underlies multiple complex I losses in fungi.</title>
        <authorList>
            <person name="Schikora-Tamarit M.A."/>
            <person name="Marcet-Houben M."/>
            <person name="Nosek J."/>
            <person name="Gabaldon T."/>
        </authorList>
    </citation>
    <scope>NUCLEOTIDE SEQUENCE</scope>
    <source>
        <strain evidence="3">CBS6075</strain>
    </source>
</reference>